<evidence type="ECO:0000313" key="3">
    <source>
        <dbReference type="Proteomes" id="UP000662873"/>
    </source>
</evidence>
<name>A0A809RIZ2_9BACT</name>
<reference evidence="2" key="1">
    <citation type="journal article" name="DNA Res.">
        <title>The physiological potential of anammox bacteria as revealed by their core genome structure.</title>
        <authorList>
            <person name="Okubo T."/>
            <person name="Toyoda A."/>
            <person name="Fukuhara K."/>
            <person name="Uchiyama I."/>
            <person name="Harigaya Y."/>
            <person name="Kuroiwa M."/>
            <person name="Suzuki T."/>
            <person name="Murakami Y."/>
            <person name="Suwa Y."/>
            <person name="Takami H."/>
        </authorList>
    </citation>
    <scope>NUCLEOTIDE SEQUENCE</scope>
    <source>
        <strain evidence="2">317325-2</strain>
    </source>
</reference>
<organism evidence="2 3">
    <name type="scientific">Candidatus Nitrosymbiomonas proteolyticus</name>
    <dbReference type="NCBI Taxonomy" id="2608984"/>
    <lineage>
        <taxon>Bacteria</taxon>
        <taxon>Bacillati</taxon>
        <taxon>Armatimonadota</taxon>
        <taxon>Armatimonadota incertae sedis</taxon>
        <taxon>Candidatus Nitrosymbiomonas</taxon>
    </lineage>
</organism>
<dbReference type="NCBIfam" id="TIGR02595">
    <property type="entry name" value="PEP_CTERM"/>
    <property type="match status" value="1"/>
</dbReference>
<feature type="domain" description="Ice-binding protein C-terminal" evidence="1">
    <location>
        <begin position="173"/>
        <end position="194"/>
    </location>
</feature>
<evidence type="ECO:0000313" key="2">
    <source>
        <dbReference type="EMBL" id="BBO24475.1"/>
    </source>
</evidence>
<accession>A0A809RIZ2</accession>
<sequence>MKNRLLIAVVGGTLAVPSLSMAIFYDNFDTENGGVSSLNYGSFANWDVSGGTVDLIANGAYGLLGSGMFVDMDGSTSNAGVLTTKTAFALSGGTTYVLRFSISGNQRGGADDSMTVSLGSLYSEVFTRSAAAPWEVVERNIFVASGTNANLSFDHAGGDHLGMLLDEVELAVVPEPTSLVAISMGAIALLRRRKQ</sequence>
<gene>
    <name evidence="2" type="ORF">NPRO_20700</name>
</gene>
<dbReference type="KEGG" id="npy:NPRO_20700"/>
<dbReference type="Proteomes" id="UP000662873">
    <property type="component" value="Chromosome"/>
</dbReference>
<dbReference type="EMBL" id="AP021858">
    <property type="protein sequence ID" value="BBO24475.1"/>
    <property type="molecule type" value="Genomic_DNA"/>
</dbReference>
<dbReference type="Pfam" id="PF07589">
    <property type="entry name" value="PEP-CTERM"/>
    <property type="match status" value="1"/>
</dbReference>
<dbReference type="InterPro" id="IPR013424">
    <property type="entry name" value="Ice-binding_C"/>
</dbReference>
<proteinExistence type="predicted"/>
<protein>
    <recommendedName>
        <fullName evidence="1">Ice-binding protein C-terminal domain-containing protein</fullName>
    </recommendedName>
</protein>
<evidence type="ECO:0000259" key="1">
    <source>
        <dbReference type="Pfam" id="PF07589"/>
    </source>
</evidence>
<dbReference type="AlphaFoldDB" id="A0A809RIZ2"/>